<dbReference type="Proteomes" id="UP000289738">
    <property type="component" value="Chromosome A07"/>
</dbReference>
<gene>
    <name evidence="8" type="ORF">Ahy_A07g032926</name>
</gene>
<evidence type="ECO:0000313" key="8">
    <source>
        <dbReference type="EMBL" id="RYR47024.1"/>
    </source>
</evidence>
<keyword evidence="9" id="KW-1185">Reference proteome</keyword>
<evidence type="ECO:0000256" key="7">
    <source>
        <dbReference type="ARBA" id="ARBA00023033"/>
    </source>
</evidence>
<evidence type="ECO:0000256" key="3">
    <source>
        <dbReference type="ARBA" id="ARBA00022617"/>
    </source>
</evidence>
<name>A0A445C7V9_ARAHY</name>
<comment type="similarity">
    <text evidence="2">Belongs to the cytochrome P450 family.</text>
</comment>
<dbReference type="PANTHER" id="PTHR24296">
    <property type="entry name" value="CYTOCHROME P450"/>
    <property type="match status" value="1"/>
</dbReference>
<dbReference type="GO" id="GO:0046872">
    <property type="term" value="F:metal ion binding"/>
    <property type="evidence" value="ECO:0007669"/>
    <property type="project" value="UniProtKB-KW"/>
</dbReference>
<comment type="caution">
    <text evidence="8">The sequence shown here is derived from an EMBL/GenBank/DDBJ whole genome shotgun (WGS) entry which is preliminary data.</text>
</comment>
<evidence type="ECO:0000256" key="1">
    <source>
        <dbReference type="ARBA" id="ARBA00001971"/>
    </source>
</evidence>
<sequence length="80" mass="9169">MSSLPLLWKLKRKLNIGSEKKLKEAIEVVDNVVMETIGQRRKEMATTTTGLTNQTCYLDSIGFIEDDKYLRDIVISFLSM</sequence>
<evidence type="ECO:0000256" key="5">
    <source>
        <dbReference type="ARBA" id="ARBA00023002"/>
    </source>
</evidence>
<evidence type="ECO:0000256" key="6">
    <source>
        <dbReference type="ARBA" id="ARBA00023004"/>
    </source>
</evidence>
<protein>
    <submittedName>
        <fullName evidence="8">Uncharacterized protein</fullName>
    </submittedName>
</protein>
<comment type="cofactor">
    <cofactor evidence="1">
        <name>heme</name>
        <dbReference type="ChEBI" id="CHEBI:30413"/>
    </cofactor>
</comment>
<proteinExistence type="inferred from homology"/>
<evidence type="ECO:0000256" key="2">
    <source>
        <dbReference type="ARBA" id="ARBA00010617"/>
    </source>
</evidence>
<dbReference type="AlphaFoldDB" id="A0A445C7V9"/>
<organism evidence="8 9">
    <name type="scientific">Arachis hypogaea</name>
    <name type="common">Peanut</name>
    <dbReference type="NCBI Taxonomy" id="3818"/>
    <lineage>
        <taxon>Eukaryota</taxon>
        <taxon>Viridiplantae</taxon>
        <taxon>Streptophyta</taxon>
        <taxon>Embryophyta</taxon>
        <taxon>Tracheophyta</taxon>
        <taxon>Spermatophyta</taxon>
        <taxon>Magnoliopsida</taxon>
        <taxon>eudicotyledons</taxon>
        <taxon>Gunneridae</taxon>
        <taxon>Pentapetalae</taxon>
        <taxon>rosids</taxon>
        <taxon>fabids</taxon>
        <taxon>Fabales</taxon>
        <taxon>Fabaceae</taxon>
        <taxon>Papilionoideae</taxon>
        <taxon>50 kb inversion clade</taxon>
        <taxon>dalbergioids sensu lato</taxon>
        <taxon>Dalbergieae</taxon>
        <taxon>Pterocarpus clade</taxon>
        <taxon>Arachis</taxon>
    </lineage>
</organism>
<evidence type="ECO:0000313" key="9">
    <source>
        <dbReference type="Proteomes" id="UP000289738"/>
    </source>
</evidence>
<reference evidence="8 9" key="1">
    <citation type="submission" date="2019-01" db="EMBL/GenBank/DDBJ databases">
        <title>Sequencing of cultivated peanut Arachis hypogaea provides insights into genome evolution and oil improvement.</title>
        <authorList>
            <person name="Chen X."/>
        </authorList>
    </citation>
    <scope>NUCLEOTIDE SEQUENCE [LARGE SCALE GENOMIC DNA]</scope>
    <source>
        <strain evidence="9">cv. Fuhuasheng</strain>
        <tissue evidence="8">Leaves</tissue>
    </source>
</reference>
<dbReference type="STRING" id="3818.A0A445C7V9"/>
<keyword evidence="3" id="KW-0349">Heme</keyword>
<keyword evidence="6" id="KW-0408">Iron</keyword>
<keyword evidence="5" id="KW-0560">Oxidoreductase</keyword>
<accession>A0A445C7V9</accession>
<keyword evidence="4" id="KW-0479">Metal-binding</keyword>
<evidence type="ECO:0000256" key="4">
    <source>
        <dbReference type="ARBA" id="ARBA00022723"/>
    </source>
</evidence>
<dbReference type="GO" id="GO:0004497">
    <property type="term" value="F:monooxygenase activity"/>
    <property type="evidence" value="ECO:0007669"/>
    <property type="project" value="UniProtKB-KW"/>
</dbReference>
<dbReference type="EMBL" id="SDMP01000007">
    <property type="protein sequence ID" value="RYR47024.1"/>
    <property type="molecule type" value="Genomic_DNA"/>
</dbReference>
<keyword evidence="7" id="KW-0503">Monooxygenase</keyword>